<name>A7XXE0_BP234</name>
<gene>
    <name evidence="1" type="ORF">P23p104</name>
</gene>
<sequence>MNRRMRRTLAKLMRKAQKRKDLKASIGMQVEIGAIEVVRSDGSVEVLYRREE</sequence>
<accession>A7XXE0</accession>
<dbReference type="EMBL" id="EU100883">
    <property type="protein sequence ID" value="ABU96937.1"/>
    <property type="molecule type" value="Genomic_DNA"/>
</dbReference>
<evidence type="ECO:0000313" key="2">
    <source>
        <dbReference type="Proteomes" id="UP000001132"/>
    </source>
</evidence>
<keyword evidence="2" id="KW-1185">Reference proteome</keyword>
<organism evidence="1 2">
    <name type="scientific">Thermus virus P23-45</name>
    <name type="common">Thermus thermophilus phage P23-45</name>
    <dbReference type="NCBI Taxonomy" id="2914006"/>
    <lineage>
        <taxon>Viruses</taxon>
        <taxon>Duplodnaviria</taxon>
        <taxon>Heunggongvirae</taxon>
        <taxon>Uroviricota</taxon>
        <taxon>Caudoviricetes</taxon>
        <taxon>Oshimavirus</taxon>
        <taxon>Oshimavirus P2345</taxon>
    </lineage>
</organism>
<dbReference type="GeneID" id="5600523"/>
<dbReference type="KEGG" id="vg:5600523"/>
<evidence type="ECO:0000313" key="1">
    <source>
        <dbReference type="EMBL" id="ABU96937.1"/>
    </source>
</evidence>
<dbReference type="RefSeq" id="YP_001467957.1">
    <property type="nucleotide sequence ID" value="NC_009803.1"/>
</dbReference>
<dbReference type="Proteomes" id="UP000001132">
    <property type="component" value="Segment"/>
</dbReference>
<organismHost>
    <name type="scientific">Thermus thermophilus</name>
    <dbReference type="NCBI Taxonomy" id="274"/>
</organismHost>
<protein>
    <submittedName>
        <fullName evidence="1">Uncharacterized protein</fullName>
    </submittedName>
</protein>
<reference evidence="1 2" key="1">
    <citation type="journal article" date="2008" name="J. Mol. Biol.">
        <title>Genome comparison and proteomic characterization of Thermus thermophilus bacteriophages P23-45 and P74-26: siphoviruses with triplex-forming sequences and the longest known tails.</title>
        <authorList>
            <person name="Minakhin L."/>
            <person name="Goel M."/>
            <person name="Berdygulova Z."/>
            <person name="Ramanculov E."/>
            <person name="Florens L."/>
            <person name="Glazko G."/>
            <person name="Karamychev V.N."/>
            <person name="Slesarev A.I."/>
            <person name="Kozyavkin S.A."/>
            <person name="Khromov I."/>
            <person name="Ackermann H.W."/>
            <person name="Washburn M."/>
            <person name="Mushegian A."/>
            <person name="Severinov K."/>
        </authorList>
    </citation>
    <scope>NUCLEOTIDE SEQUENCE</scope>
</reference>
<proteinExistence type="predicted"/>